<dbReference type="Pfam" id="PF25562">
    <property type="entry name" value="CNBH_CNNM2_C"/>
    <property type="match status" value="1"/>
</dbReference>
<dbReference type="AlphaFoldDB" id="A0A7I8WNM1"/>
<dbReference type="FunFam" id="3.10.580.10:FF:000006">
    <property type="entry name" value="DUF21 and CBS domain protein"/>
    <property type="match status" value="1"/>
</dbReference>
<dbReference type="PROSITE" id="PS51371">
    <property type="entry name" value="CBS"/>
    <property type="match status" value="1"/>
</dbReference>
<gene>
    <name evidence="16" type="ORF">BXYJ_LOCUS3271</name>
</gene>
<accession>A0A7I8WNM1</accession>
<feature type="signal peptide" evidence="13">
    <location>
        <begin position="1"/>
        <end position="19"/>
    </location>
</feature>
<dbReference type="PANTHER" id="PTHR12064">
    <property type="entry name" value="METAL TRANSPORTER CNNM"/>
    <property type="match status" value="1"/>
</dbReference>
<dbReference type="GO" id="GO:0032026">
    <property type="term" value="P:response to magnesium ion"/>
    <property type="evidence" value="ECO:0007669"/>
    <property type="project" value="UniProtKB-ARBA"/>
</dbReference>
<feature type="transmembrane region" description="Helical" evidence="12">
    <location>
        <begin position="293"/>
        <end position="313"/>
    </location>
</feature>
<reference evidence="16" key="1">
    <citation type="submission" date="2020-09" db="EMBL/GenBank/DDBJ databases">
        <authorList>
            <person name="Kikuchi T."/>
        </authorList>
    </citation>
    <scope>NUCLEOTIDE SEQUENCE</scope>
    <source>
        <strain evidence="16">Ka4C1</strain>
    </source>
</reference>
<feature type="transmembrane region" description="Helical" evidence="12">
    <location>
        <begin position="182"/>
        <end position="205"/>
    </location>
</feature>
<dbReference type="SUPFAM" id="SSF54631">
    <property type="entry name" value="CBS-domain pair"/>
    <property type="match status" value="1"/>
</dbReference>
<feature type="transmembrane region" description="Helical" evidence="12">
    <location>
        <begin position="263"/>
        <end position="281"/>
    </location>
</feature>
<keyword evidence="7 9" id="KW-0129">CBS domain</keyword>
<feature type="domain" description="CNNM transmembrane" evidence="15">
    <location>
        <begin position="174"/>
        <end position="355"/>
    </location>
</feature>
<dbReference type="Pfam" id="PF01595">
    <property type="entry name" value="CNNM"/>
    <property type="match status" value="1"/>
</dbReference>
<evidence type="ECO:0000256" key="11">
    <source>
        <dbReference type="SAM" id="MobiDB-lite"/>
    </source>
</evidence>
<dbReference type="SMR" id="A0A7I8WNM1"/>
<evidence type="ECO:0000256" key="1">
    <source>
        <dbReference type="ARBA" id="ARBA00004554"/>
    </source>
</evidence>
<keyword evidence="8 10" id="KW-0472">Membrane</keyword>
<dbReference type="CDD" id="cd04590">
    <property type="entry name" value="CBS_pair_CorC_HlyC_assoc"/>
    <property type="match status" value="1"/>
</dbReference>
<evidence type="ECO:0000256" key="13">
    <source>
        <dbReference type="SAM" id="SignalP"/>
    </source>
</evidence>
<sequence length="747" mass="84553">MTSSLTLFFIFVSALCAHGKLPLSPETRFVHPNNIDPKDLVTIKVRAHVSGVRIEWPLHTNAFHSYDTARMSVVEPDTEVKVVLFGFWLERVQYVTFTVDNCLNSIQNISHTEFITQSEKIIEVRTKFAESEDPYRICLKENPYLLHETDDPDDMIFVDEMRSWIMSTSDPPVHYMPDELEWFIIFCLFGLSALFSGLNMGLMALSPQELELIMKSGSETERRYAKAILPVRRCGNRLLCTTLIMNVIVNSAISILMGDLTSGMIAFVVASAGIVLFGEIVPQSVCIKKGLYVGAHTIGFTRVAMLITFPLAYPIGKILDWLLGEDLVGYDRRQLLELLKLTPKWDTTQDLAEDLKIAVGAMEIADKSVQDVMTPIEDVFMLSTNAVLNKKNVSEILKRGYTRIPVYEDMDRNTIVSLLFVQDLALLDPEDNFPVQTVCKYYNHVLRFVAAETNLHNMLEEFKTGDYHLAIVQDDEENAIGIITLEDIVEEILQAEIIDESDTIIDNRYRQKRARKVSRVDAGIDTELKSIGVSAITVIANWLRSNFPVFQEQFLETRALVQLIKNNLHQVDFSRESVLDRHHKHHHLDLYTQGVISRRFILILEGAASAEFADSNMKFQVGPWEAFGTAILHAIQGNVSVTKFKGSTRSLYNSHNEAVQFIPDFTVTVTTHCKYLQITVPAFLAALKASNIVRDIPRLPHPILHAAPLTRSKISLEEHSIHKNSPEPQKKRAFSTIEPPVLPLTKE</sequence>
<dbReference type="InterPro" id="IPR000644">
    <property type="entry name" value="CBS_dom"/>
</dbReference>
<dbReference type="GO" id="GO:0008340">
    <property type="term" value="P:determination of adult lifespan"/>
    <property type="evidence" value="ECO:0007669"/>
    <property type="project" value="UniProtKB-ARBA"/>
</dbReference>
<evidence type="ECO:0000256" key="6">
    <source>
        <dbReference type="ARBA" id="ARBA00023065"/>
    </source>
</evidence>
<dbReference type="GO" id="GO:0016323">
    <property type="term" value="C:basolateral plasma membrane"/>
    <property type="evidence" value="ECO:0007669"/>
    <property type="project" value="UniProtKB-SubCell"/>
</dbReference>
<dbReference type="EMBL" id="CAJFCV020000002">
    <property type="protein sequence ID" value="CAG9093678.1"/>
    <property type="molecule type" value="Genomic_DNA"/>
</dbReference>
<evidence type="ECO:0000256" key="9">
    <source>
        <dbReference type="PROSITE-ProRule" id="PRU00703"/>
    </source>
</evidence>
<evidence type="ECO:0000256" key="3">
    <source>
        <dbReference type="ARBA" id="ARBA00022692"/>
    </source>
</evidence>
<evidence type="ECO:0000256" key="4">
    <source>
        <dbReference type="ARBA" id="ARBA00022737"/>
    </source>
</evidence>
<keyword evidence="17" id="KW-1185">Reference proteome</keyword>
<keyword evidence="5 10" id="KW-1133">Transmembrane helix</keyword>
<name>A0A7I8WNM1_BURXY</name>
<keyword evidence="3 10" id="KW-0812">Transmembrane</keyword>
<evidence type="ECO:0000259" key="14">
    <source>
        <dbReference type="PROSITE" id="PS51371"/>
    </source>
</evidence>
<dbReference type="GO" id="GO:0040018">
    <property type="term" value="P:positive regulation of multicellular organism growth"/>
    <property type="evidence" value="ECO:0007669"/>
    <property type="project" value="UniProtKB-ARBA"/>
</dbReference>
<organism evidence="16 17">
    <name type="scientific">Bursaphelenchus xylophilus</name>
    <name type="common">Pinewood nematode worm</name>
    <name type="synonym">Aphelenchoides xylophilus</name>
    <dbReference type="NCBI Taxonomy" id="6326"/>
    <lineage>
        <taxon>Eukaryota</taxon>
        <taxon>Metazoa</taxon>
        <taxon>Ecdysozoa</taxon>
        <taxon>Nematoda</taxon>
        <taxon>Chromadorea</taxon>
        <taxon>Rhabditida</taxon>
        <taxon>Tylenchina</taxon>
        <taxon>Tylenchomorpha</taxon>
        <taxon>Aphelenchoidea</taxon>
        <taxon>Aphelenchoididae</taxon>
        <taxon>Bursaphelenchus</taxon>
    </lineage>
</organism>
<dbReference type="InterPro" id="IPR046342">
    <property type="entry name" value="CBS_dom_sf"/>
</dbReference>
<dbReference type="InterPro" id="IPR044751">
    <property type="entry name" value="Ion_transp-like_CBS"/>
</dbReference>
<evidence type="ECO:0000313" key="17">
    <source>
        <dbReference type="Proteomes" id="UP000659654"/>
    </source>
</evidence>
<dbReference type="GO" id="GO:0040026">
    <property type="term" value="P:positive regulation of vulval development"/>
    <property type="evidence" value="ECO:0007669"/>
    <property type="project" value="UniProtKB-ARBA"/>
</dbReference>
<feature type="chain" id="PRO_5036204408" evidence="13">
    <location>
        <begin position="20"/>
        <end position="747"/>
    </location>
</feature>
<dbReference type="GO" id="GO:1905941">
    <property type="term" value="P:positive regulation of gonad development"/>
    <property type="evidence" value="ECO:0007669"/>
    <property type="project" value="UniProtKB-ARBA"/>
</dbReference>
<dbReference type="PROSITE" id="PS51846">
    <property type="entry name" value="CNNM"/>
    <property type="match status" value="1"/>
</dbReference>
<evidence type="ECO:0000256" key="5">
    <source>
        <dbReference type="ARBA" id="ARBA00022989"/>
    </source>
</evidence>
<keyword evidence="6" id="KW-0813">Transport</keyword>
<comment type="subcellular location">
    <subcellularLocation>
        <location evidence="1">Basolateral cell membrane</location>
        <topology evidence="1">Multi-pass membrane protein</topology>
    </subcellularLocation>
</comment>
<feature type="region of interest" description="Disordered" evidence="11">
    <location>
        <begin position="720"/>
        <end position="747"/>
    </location>
</feature>
<keyword evidence="4" id="KW-0677">Repeat</keyword>
<comment type="similarity">
    <text evidence="2">Belongs to the ACDP family.</text>
</comment>
<comment type="caution">
    <text evidence="16">The sequence shown here is derived from an EMBL/GenBank/DDBJ whole genome shotgun (WGS) entry which is preliminary data.</text>
</comment>
<evidence type="ECO:0000259" key="15">
    <source>
        <dbReference type="PROSITE" id="PS51846"/>
    </source>
</evidence>
<evidence type="ECO:0000256" key="12">
    <source>
        <dbReference type="SAM" id="Phobius"/>
    </source>
</evidence>
<proteinExistence type="inferred from homology"/>
<keyword evidence="6" id="KW-0406">Ion transport</keyword>
<protein>
    <submittedName>
        <fullName evidence="16">(pine wood nematode) hypothetical protein</fullName>
    </submittedName>
</protein>
<feature type="transmembrane region" description="Helical" evidence="12">
    <location>
        <begin position="238"/>
        <end position="257"/>
    </location>
</feature>
<dbReference type="Proteomes" id="UP000582659">
    <property type="component" value="Unassembled WGS sequence"/>
</dbReference>
<dbReference type="GO" id="GO:0010960">
    <property type="term" value="P:magnesium ion homeostasis"/>
    <property type="evidence" value="ECO:0007669"/>
    <property type="project" value="InterPro"/>
</dbReference>
<keyword evidence="13" id="KW-0732">Signal</keyword>
<dbReference type="OrthoDB" id="5353557at2759"/>
<dbReference type="Pfam" id="PF00571">
    <property type="entry name" value="CBS"/>
    <property type="match status" value="1"/>
</dbReference>
<dbReference type="EMBL" id="CAJFDI010000002">
    <property type="protein sequence ID" value="CAD5213920.1"/>
    <property type="molecule type" value="Genomic_DNA"/>
</dbReference>
<evidence type="ECO:0000256" key="2">
    <source>
        <dbReference type="ARBA" id="ARBA00010484"/>
    </source>
</evidence>
<evidence type="ECO:0000313" key="16">
    <source>
        <dbReference type="EMBL" id="CAD5213920.1"/>
    </source>
</evidence>
<dbReference type="PANTHER" id="PTHR12064:SF94">
    <property type="entry name" value="UNEXTENDED PROTEIN"/>
    <property type="match status" value="1"/>
</dbReference>
<feature type="domain" description="CBS" evidence="14">
    <location>
        <begin position="442"/>
        <end position="500"/>
    </location>
</feature>
<feature type="compositionally biased region" description="Basic and acidic residues" evidence="11">
    <location>
        <begin position="720"/>
        <end position="730"/>
    </location>
</feature>
<dbReference type="InterPro" id="IPR002550">
    <property type="entry name" value="CNNM"/>
</dbReference>
<dbReference type="Gene3D" id="3.10.580.10">
    <property type="entry name" value="CBS-domain"/>
    <property type="match status" value="1"/>
</dbReference>
<evidence type="ECO:0000256" key="10">
    <source>
        <dbReference type="PROSITE-ProRule" id="PRU01193"/>
    </source>
</evidence>
<dbReference type="GO" id="GO:0022857">
    <property type="term" value="F:transmembrane transporter activity"/>
    <property type="evidence" value="ECO:0007669"/>
    <property type="project" value="TreeGrafter"/>
</dbReference>
<dbReference type="InterPro" id="IPR045095">
    <property type="entry name" value="ACDP"/>
</dbReference>
<evidence type="ECO:0000256" key="7">
    <source>
        <dbReference type="ARBA" id="ARBA00023122"/>
    </source>
</evidence>
<dbReference type="Proteomes" id="UP000659654">
    <property type="component" value="Unassembled WGS sequence"/>
</dbReference>
<evidence type="ECO:0000256" key="8">
    <source>
        <dbReference type="ARBA" id="ARBA00023136"/>
    </source>
</evidence>
<dbReference type="GO" id="GO:0015693">
    <property type="term" value="P:magnesium ion transport"/>
    <property type="evidence" value="ECO:0007669"/>
    <property type="project" value="UniProtKB-ARBA"/>
</dbReference>